<organism evidence="1 2">
    <name type="scientific">Pythium insidiosum</name>
    <name type="common">Pythiosis disease agent</name>
    <dbReference type="NCBI Taxonomy" id="114742"/>
    <lineage>
        <taxon>Eukaryota</taxon>
        <taxon>Sar</taxon>
        <taxon>Stramenopiles</taxon>
        <taxon>Oomycota</taxon>
        <taxon>Peronosporomycetes</taxon>
        <taxon>Pythiales</taxon>
        <taxon>Pythiaceae</taxon>
        <taxon>Pythium</taxon>
    </lineage>
</organism>
<dbReference type="AlphaFoldDB" id="A0AAD5LT37"/>
<evidence type="ECO:0000313" key="2">
    <source>
        <dbReference type="Proteomes" id="UP001209570"/>
    </source>
</evidence>
<sequence length="205" mass="22356">MTTSRAGVLPTTDSLIGQVSFRRGELTSSPRKVEIRLLRFTVEEGYAVLKEKIVRFLDEPPFSNNATHLLEPNVYTKASKNAAQPTYKLLDRSTFDQLLRERWADITQADVDKLTDAETNPDAVAGLVASGFVFQFFVYVSAAGSASTAALRRATASRIVQSTEAVAEFAKTQALGPIMTNHLAVTHARQSEGTPVQLPAANTTR</sequence>
<accession>A0AAD5LT37</accession>
<comment type="caution">
    <text evidence="1">The sequence shown here is derived from an EMBL/GenBank/DDBJ whole genome shotgun (WGS) entry which is preliminary data.</text>
</comment>
<protein>
    <submittedName>
        <fullName evidence="1">Uncharacterized protein</fullName>
    </submittedName>
</protein>
<gene>
    <name evidence="1" type="ORF">P43SY_000137</name>
</gene>
<dbReference type="Proteomes" id="UP001209570">
    <property type="component" value="Unassembled WGS sequence"/>
</dbReference>
<proteinExistence type="predicted"/>
<name>A0AAD5LT37_PYTIN</name>
<reference evidence="1" key="1">
    <citation type="submission" date="2021-12" db="EMBL/GenBank/DDBJ databases">
        <title>Prjna785345.</title>
        <authorList>
            <person name="Rujirawat T."/>
            <person name="Krajaejun T."/>
        </authorList>
    </citation>
    <scope>NUCLEOTIDE SEQUENCE</scope>
    <source>
        <strain evidence="1">Pi057C3</strain>
    </source>
</reference>
<evidence type="ECO:0000313" key="1">
    <source>
        <dbReference type="EMBL" id="KAJ0391604.1"/>
    </source>
</evidence>
<dbReference type="EMBL" id="JAKCXM010000939">
    <property type="protein sequence ID" value="KAJ0391604.1"/>
    <property type="molecule type" value="Genomic_DNA"/>
</dbReference>
<keyword evidence="2" id="KW-1185">Reference proteome</keyword>